<proteinExistence type="predicted"/>
<dbReference type="Proteomes" id="UP000663842">
    <property type="component" value="Unassembled WGS sequence"/>
</dbReference>
<evidence type="ECO:0000313" key="3">
    <source>
        <dbReference type="EMBL" id="CAF4111539.1"/>
    </source>
</evidence>
<dbReference type="EMBL" id="CAJNRG010009794">
    <property type="protein sequence ID" value="CAF2117010.1"/>
    <property type="molecule type" value="Genomic_DNA"/>
</dbReference>
<accession>A0A820KHR4</accession>
<keyword evidence="5" id="KW-1185">Reference proteome</keyword>
<dbReference type="SUPFAM" id="SSF52047">
    <property type="entry name" value="RNI-like"/>
    <property type="match status" value="1"/>
</dbReference>
<dbReference type="Proteomes" id="UP000663856">
    <property type="component" value="Unassembled WGS sequence"/>
</dbReference>
<dbReference type="Gene3D" id="3.80.10.10">
    <property type="entry name" value="Ribonuclease Inhibitor"/>
    <property type="match status" value="1"/>
</dbReference>
<dbReference type="AlphaFoldDB" id="A0A820KHR4"/>
<dbReference type="EMBL" id="CAJOBF010003840">
    <property type="protein sequence ID" value="CAF4111539.1"/>
    <property type="molecule type" value="Genomic_DNA"/>
</dbReference>
<dbReference type="Proteomes" id="UP000663887">
    <property type="component" value="Unassembled WGS sequence"/>
</dbReference>
<reference evidence="4" key="1">
    <citation type="submission" date="2021-02" db="EMBL/GenBank/DDBJ databases">
        <authorList>
            <person name="Nowell W R."/>
        </authorList>
    </citation>
    <scope>NUCLEOTIDE SEQUENCE</scope>
</reference>
<evidence type="ECO:0000313" key="5">
    <source>
        <dbReference type="Proteomes" id="UP000663866"/>
    </source>
</evidence>
<protein>
    <recommendedName>
        <fullName evidence="6">F-box domain-containing protein</fullName>
    </recommendedName>
</protein>
<evidence type="ECO:0008006" key="6">
    <source>
        <dbReference type="Google" id="ProtNLM"/>
    </source>
</evidence>
<evidence type="ECO:0000313" key="2">
    <source>
        <dbReference type="EMBL" id="CAF2117010.1"/>
    </source>
</evidence>
<sequence>MTEYSTVFQRFTSLIRRLRPFTNRFPSPGMDTIFSDEIFLRIFRYLPGLDSFRGFYNLNSRLNRIIGEFYVGFGSVLTEDQQRFILPYINPKRIRSFCVCKSRYEYLRLNQCINIRQLKFSSSDSTHDIYTHIEPQLIQVQPKNFPHLMHLTIYLHSVTDEYYELFCMIFGNAFPTLKYVHLPFASGYYISGIKTWSTSLKYVRIECCNKQMFYPLLDNLPNLITFHCSFGTNNSGSLNNRTLPLENFYLETYDRSSVHYRGVKMELQELIGVYECLPNLLRTIIFIYSESSLDSIMDRFNSVLTHCPRLNTFECFIECNTVMESEETANEIKKRYPLFRDSYVFACKTQKGYLRGIKM</sequence>
<dbReference type="EMBL" id="CAJOBG010025774">
    <property type="protein sequence ID" value="CAF4340684.1"/>
    <property type="molecule type" value="Genomic_DNA"/>
</dbReference>
<comment type="caution">
    <text evidence="4">The sequence shown here is derived from an EMBL/GenBank/DDBJ whole genome shotgun (WGS) entry which is preliminary data.</text>
</comment>
<gene>
    <name evidence="4" type="ORF">OVN521_LOCUS32602</name>
    <name evidence="3" type="ORF">UXM345_LOCUS22860</name>
    <name evidence="1" type="ORF">WKI299_LOCUS3437</name>
    <name evidence="2" type="ORF">XDN619_LOCUS21778</name>
</gene>
<organism evidence="4 5">
    <name type="scientific">Rotaria magnacalcarata</name>
    <dbReference type="NCBI Taxonomy" id="392030"/>
    <lineage>
        <taxon>Eukaryota</taxon>
        <taxon>Metazoa</taxon>
        <taxon>Spiralia</taxon>
        <taxon>Gnathifera</taxon>
        <taxon>Rotifera</taxon>
        <taxon>Eurotatoria</taxon>
        <taxon>Bdelloidea</taxon>
        <taxon>Philodinida</taxon>
        <taxon>Philodinidae</taxon>
        <taxon>Rotaria</taxon>
    </lineage>
</organism>
<name>A0A820KHR4_9BILA</name>
<evidence type="ECO:0000313" key="4">
    <source>
        <dbReference type="EMBL" id="CAF4340684.1"/>
    </source>
</evidence>
<dbReference type="InterPro" id="IPR032675">
    <property type="entry name" value="LRR_dom_sf"/>
</dbReference>
<dbReference type="EMBL" id="CAJNRF010000663">
    <property type="protein sequence ID" value="CAF1973682.1"/>
    <property type="molecule type" value="Genomic_DNA"/>
</dbReference>
<evidence type="ECO:0000313" key="1">
    <source>
        <dbReference type="EMBL" id="CAF1973682.1"/>
    </source>
</evidence>
<dbReference type="Proteomes" id="UP000663866">
    <property type="component" value="Unassembled WGS sequence"/>
</dbReference>